<dbReference type="AlphaFoldDB" id="A0A9E3HE54"/>
<protein>
    <submittedName>
        <fullName evidence="1">Uncharacterized protein</fullName>
    </submittedName>
</protein>
<gene>
    <name evidence="1" type="ORF">KME28_25520</name>
</gene>
<accession>A0A9E3HE54</accession>
<sequence length="84" mass="9403">MNYQTLEFESKNLDHLGIIAPKNYSEKSTKQRHTIPHFALDISMLSGDSLDDCTRLAEDSELNGFSLSNPAIFAFSLSKVLLII</sequence>
<proteinExistence type="predicted"/>
<evidence type="ECO:0000313" key="2">
    <source>
        <dbReference type="Proteomes" id="UP000813215"/>
    </source>
</evidence>
<evidence type="ECO:0000313" key="1">
    <source>
        <dbReference type="EMBL" id="MBW4434979.1"/>
    </source>
</evidence>
<organism evidence="1 2">
    <name type="scientific">Pelatocladus maniniholoensis HA4357-MV3</name>
    <dbReference type="NCBI Taxonomy" id="1117104"/>
    <lineage>
        <taxon>Bacteria</taxon>
        <taxon>Bacillati</taxon>
        <taxon>Cyanobacteriota</taxon>
        <taxon>Cyanophyceae</taxon>
        <taxon>Nostocales</taxon>
        <taxon>Nostocaceae</taxon>
        <taxon>Pelatocladus</taxon>
    </lineage>
</organism>
<comment type="caution">
    <text evidence="1">The sequence shown here is derived from an EMBL/GenBank/DDBJ whole genome shotgun (WGS) entry which is preliminary data.</text>
</comment>
<dbReference type="Proteomes" id="UP000813215">
    <property type="component" value="Unassembled WGS sequence"/>
</dbReference>
<dbReference type="EMBL" id="JAHHHW010000148">
    <property type="protein sequence ID" value="MBW4434979.1"/>
    <property type="molecule type" value="Genomic_DNA"/>
</dbReference>
<name>A0A9E3HE54_9NOST</name>
<reference evidence="1" key="1">
    <citation type="submission" date="2021-05" db="EMBL/GenBank/DDBJ databases">
        <authorList>
            <person name="Pietrasiak N."/>
            <person name="Ward R."/>
            <person name="Stajich J.E."/>
            <person name="Kurbessoian T."/>
        </authorList>
    </citation>
    <scope>NUCLEOTIDE SEQUENCE</scope>
    <source>
        <strain evidence="1">HA4357-MV3</strain>
    </source>
</reference>
<reference evidence="1" key="2">
    <citation type="journal article" date="2022" name="Microbiol. Resour. Announc.">
        <title>Metagenome Sequencing to Explore Phylogenomics of Terrestrial Cyanobacteria.</title>
        <authorList>
            <person name="Ward R.D."/>
            <person name="Stajich J.E."/>
            <person name="Johansen J.R."/>
            <person name="Huntemann M."/>
            <person name="Clum A."/>
            <person name="Foster B."/>
            <person name="Foster B."/>
            <person name="Roux S."/>
            <person name="Palaniappan K."/>
            <person name="Varghese N."/>
            <person name="Mukherjee S."/>
            <person name="Reddy T.B.K."/>
            <person name="Daum C."/>
            <person name="Copeland A."/>
            <person name="Chen I.A."/>
            <person name="Ivanova N.N."/>
            <person name="Kyrpides N.C."/>
            <person name="Shapiro N."/>
            <person name="Eloe-Fadrosh E.A."/>
            <person name="Pietrasiak N."/>
        </authorList>
    </citation>
    <scope>NUCLEOTIDE SEQUENCE</scope>
    <source>
        <strain evidence="1">HA4357-MV3</strain>
    </source>
</reference>